<protein>
    <submittedName>
        <fullName evidence="1">Uncharacterized protein</fullName>
    </submittedName>
</protein>
<organism evidence="1 2">
    <name type="scientific">Pseudomonas fluorescens</name>
    <dbReference type="NCBI Taxonomy" id="294"/>
    <lineage>
        <taxon>Bacteria</taxon>
        <taxon>Pseudomonadati</taxon>
        <taxon>Pseudomonadota</taxon>
        <taxon>Gammaproteobacteria</taxon>
        <taxon>Pseudomonadales</taxon>
        <taxon>Pseudomonadaceae</taxon>
        <taxon>Pseudomonas</taxon>
    </lineage>
</organism>
<proteinExistence type="predicted"/>
<dbReference type="Proteomes" id="UP000375525">
    <property type="component" value="Unassembled WGS sequence"/>
</dbReference>
<dbReference type="AlphaFoldDB" id="A0A5E7HQR4"/>
<name>A0A5E7HQR4_PSEFL</name>
<evidence type="ECO:0000313" key="2">
    <source>
        <dbReference type="Proteomes" id="UP000375525"/>
    </source>
</evidence>
<accession>A0A5E7HQR4</accession>
<dbReference type="EMBL" id="CABVIH010000003">
    <property type="protein sequence ID" value="VVO62653.1"/>
    <property type="molecule type" value="Genomic_DNA"/>
</dbReference>
<sequence length="56" mass="6247">MSQTGQDCSEKRAFIGMRVDAEVVRIGRIQTKEGGPMAAFFALPIEIKNRLRPGRL</sequence>
<reference evidence="1 2" key="1">
    <citation type="submission" date="2019-09" db="EMBL/GenBank/DDBJ databases">
        <authorList>
            <person name="Chandra G."/>
            <person name="Truman W A."/>
        </authorList>
    </citation>
    <scope>NUCLEOTIDE SEQUENCE [LARGE SCALE GENOMIC DNA]</scope>
    <source>
        <strain evidence="1">PS880</strain>
    </source>
</reference>
<gene>
    <name evidence="1" type="ORF">PS880_00883</name>
</gene>
<evidence type="ECO:0000313" key="1">
    <source>
        <dbReference type="EMBL" id="VVO62653.1"/>
    </source>
</evidence>